<evidence type="ECO:0000313" key="2">
    <source>
        <dbReference type="EMBL" id="STZ02841.1"/>
    </source>
</evidence>
<dbReference type="Proteomes" id="UP000190777">
    <property type="component" value="Unassembled WGS sequence"/>
</dbReference>
<evidence type="ECO:0000313" key="3">
    <source>
        <dbReference type="Proteomes" id="UP000190777"/>
    </source>
</evidence>
<dbReference type="EMBL" id="MXAP01000127">
    <property type="protein sequence ID" value="OPH34959.1"/>
    <property type="molecule type" value="Genomic_DNA"/>
</dbReference>
<reference evidence="1 3" key="1">
    <citation type="submission" date="2017-03" db="EMBL/GenBank/DDBJ databases">
        <title>Draft genome sequence of Moraxella equi CCUG 4950T type strain.</title>
        <authorList>
            <person name="Salva-Serra F."/>
            <person name="Engstrom-Jakobsson H."/>
            <person name="Thorell K."/>
            <person name="Jaen-Luchoro D."/>
            <person name="Gonzales-Siles L."/>
            <person name="Karlsson R."/>
            <person name="Yazdan S."/>
            <person name="Boulund F."/>
            <person name="Johnning A."/>
            <person name="Engstrand L."/>
            <person name="Kristiansson E."/>
            <person name="Moore E."/>
        </authorList>
    </citation>
    <scope>NUCLEOTIDE SEQUENCE [LARGE SCALE GENOMIC DNA]</scope>
    <source>
        <strain evidence="1 3">CCUG 4950</strain>
    </source>
</reference>
<sequence length="314" mass="35460">MAYYSGLCTSFQNLTDVLVEKCQAHGWTWRDEILSKDNLFVKISVKEQVESSFWGQHQGITLTGGTGKIGTELVNPSSRVRLGQTGIGYNVPPRFFPANYHLFIFVDEVYLVMKFDVDRFYHLTFGKSLFIKGTQGNGLWLSANACYYRASSSRLPETVYIGKTYGGSSGTHSSSAFAPFWNRSNWSDDWSNATICHGIGGVLWSSGTSRAYASFEPLIDRLPTAHFADSPLLPYNVYLERPENKMSLICQFANARFLRIDNHEPEQIITLGHERWIVFPFYRKDISVRDGTDGSGRSFDHTGTFGWAIRYEGA</sequence>
<dbReference type="RefSeq" id="WP_079326490.1">
    <property type="nucleotide sequence ID" value="NZ_MXAP01000127.1"/>
</dbReference>
<protein>
    <submittedName>
        <fullName evidence="2">Uncharacterized protein</fullName>
    </submittedName>
</protein>
<evidence type="ECO:0000313" key="1">
    <source>
        <dbReference type="EMBL" id="OPH34959.1"/>
    </source>
</evidence>
<name>A0A378QQ83_9GAMM</name>
<dbReference type="AlphaFoldDB" id="A0A378QQ83"/>
<keyword evidence="3" id="KW-1185">Reference proteome</keyword>
<dbReference type="EMBL" id="UGQF01000001">
    <property type="protein sequence ID" value="STZ02841.1"/>
    <property type="molecule type" value="Genomic_DNA"/>
</dbReference>
<proteinExistence type="predicted"/>
<accession>A0A378QQ83</accession>
<reference evidence="2 4" key="2">
    <citation type="submission" date="2018-06" db="EMBL/GenBank/DDBJ databases">
        <authorList>
            <consortium name="Pathogen Informatics"/>
            <person name="Doyle S."/>
        </authorList>
    </citation>
    <scope>NUCLEOTIDE SEQUENCE [LARGE SCALE GENOMIC DNA]</scope>
    <source>
        <strain evidence="2 4">NCTC11012</strain>
    </source>
</reference>
<evidence type="ECO:0000313" key="4">
    <source>
        <dbReference type="Proteomes" id="UP000254618"/>
    </source>
</evidence>
<gene>
    <name evidence="1" type="ORF">B5J93_11415</name>
    <name evidence="2" type="ORF">NCTC11012_01070</name>
</gene>
<organism evidence="2 4">
    <name type="scientific">Moraxella equi</name>
    <dbReference type="NCBI Taxonomy" id="60442"/>
    <lineage>
        <taxon>Bacteria</taxon>
        <taxon>Pseudomonadati</taxon>
        <taxon>Pseudomonadota</taxon>
        <taxon>Gammaproteobacteria</taxon>
        <taxon>Moraxellales</taxon>
        <taxon>Moraxellaceae</taxon>
        <taxon>Moraxella</taxon>
    </lineage>
</organism>
<dbReference type="Proteomes" id="UP000254618">
    <property type="component" value="Unassembled WGS sequence"/>
</dbReference>